<dbReference type="InterPro" id="IPR027417">
    <property type="entry name" value="P-loop_NTPase"/>
</dbReference>
<dbReference type="PATRIC" id="fig|745776.4.peg.3725"/>
<name>H8H2F3_DEIGI</name>
<dbReference type="RefSeq" id="WP_014686792.1">
    <property type="nucleotide sequence ID" value="NC_017791.1"/>
</dbReference>
<dbReference type="Pfam" id="PF07728">
    <property type="entry name" value="AAA_5"/>
    <property type="match status" value="1"/>
</dbReference>
<reference evidence="2 3" key="1">
    <citation type="journal article" date="2012" name="PLoS ONE">
        <title>Genome sequence and transcriptome analysis of the radioresistant bacterium Deinococcus gobiensis: insights into the extreme environmental adaptations.</title>
        <authorList>
            <person name="Yuan M."/>
            <person name="Chen M."/>
            <person name="Zhang W."/>
            <person name="Lu W."/>
            <person name="Wang J."/>
            <person name="Yang M."/>
            <person name="Zhao P."/>
            <person name="Tang R."/>
            <person name="Li X."/>
            <person name="Hao Y."/>
            <person name="Zhou Z."/>
            <person name="Zhan Y."/>
            <person name="Yu H."/>
            <person name="Teng C."/>
            <person name="Yan Y."/>
            <person name="Ping S."/>
            <person name="Wang Y."/>
            <person name="Lin M."/>
        </authorList>
    </citation>
    <scope>NUCLEOTIDE SEQUENCE [LARGE SCALE GENOMIC DNA]</scope>
    <source>
        <strain evidence="3">DSM 21396 / JCM 16679 / CGMCC 1.7299 / I-0</strain>
        <plasmid evidence="2">P2</plasmid>
    </source>
</reference>
<dbReference type="SUPFAM" id="SSF52540">
    <property type="entry name" value="P-loop containing nucleoside triphosphate hydrolases"/>
    <property type="match status" value="1"/>
</dbReference>
<proteinExistence type="predicted"/>
<dbReference type="Proteomes" id="UP000007575">
    <property type="component" value="Plasmid P2"/>
</dbReference>
<dbReference type="InterPro" id="IPR003593">
    <property type="entry name" value="AAA+_ATPase"/>
</dbReference>
<dbReference type="InterPro" id="IPR011704">
    <property type="entry name" value="ATPase_dyneun-rel_AAA"/>
</dbReference>
<organism evidence="2 3">
    <name type="scientific">Deinococcus gobiensis (strain DSM 21396 / JCM 16679 / CGMCC 1.7299 / I-0)</name>
    <dbReference type="NCBI Taxonomy" id="745776"/>
    <lineage>
        <taxon>Bacteria</taxon>
        <taxon>Thermotogati</taxon>
        <taxon>Deinococcota</taxon>
        <taxon>Deinococci</taxon>
        <taxon>Deinococcales</taxon>
        <taxon>Deinococcaceae</taxon>
        <taxon>Deinococcus</taxon>
    </lineage>
</organism>
<evidence type="ECO:0000313" key="3">
    <source>
        <dbReference type="Proteomes" id="UP000007575"/>
    </source>
</evidence>
<gene>
    <name evidence="2" type="ordered locus">DGo_PB0431</name>
</gene>
<geneLocation type="plasmid" evidence="2 3">
    <name>P2</name>
</geneLocation>
<dbReference type="SMART" id="SM00382">
    <property type="entry name" value="AAA"/>
    <property type="match status" value="1"/>
</dbReference>
<feature type="domain" description="AAA+ ATPase" evidence="1">
    <location>
        <begin position="218"/>
        <end position="390"/>
    </location>
</feature>
<dbReference type="EMBL" id="CP002193">
    <property type="protein sequence ID" value="AFD27700.1"/>
    <property type="molecule type" value="Genomic_DNA"/>
</dbReference>
<evidence type="ECO:0000313" key="2">
    <source>
        <dbReference type="EMBL" id="AFD27700.1"/>
    </source>
</evidence>
<keyword evidence="3" id="KW-1185">Reference proteome</keyword>
<dbReference type="HOGENOM" id="CLU_473062_0_0_0"/>
<dbReference type="GO" id="GO:0005524">
    <property type="term" value="F:ATP binding"/>
    <property type="evidence" value="ECO:0007669"/>
    <property type="project" value="InterPro"/>
</dbReference>
<keyword evidence="2" id="KW-0614">Plasmid</keyword>
<dbReference type="KEGG" id="dgo:DGo_PB0431"/>
<dbReference type="Gene3D" id="3.40.50.300">
    <property type="entry name" value="P-loop containing nucleotide triphosphate hydrolases"/>
    <property type="match status" value="1"/>
</dbReference>
<protein>
    <submittedName>
        <fullName evidence="2">ATPase associated with various cellular activities AAA_5</fullName>
    </submittedName>
</protein>
<accession>H8H2F3</accession>
<sequence>MINTDRVFKMSCDLFPSLGTKGGVSMPSSCRSQLDPNGMAMRRVPWGALAAACQVLLGHVQANLEGQTLTLECQNKQGAKQLIRVQQGQTDFSWVNAGTTVRPYLLILGEALVFGQHPELQERWQGLLEAMKETRLPLARMQLSTLSAQEPVKEAMCKVLDTLYTVGKLEGQHRVESEAVLPAPTRYEHTPLLLGGTIKRAAADPLSPESVLARRVGRGVRALLCGPTGCGKTELGKRVALHTGARLVSVKGRPGLEDRDMIGFISPTVQGPQWMDGPLARAWRLAQGGERVVLLVDELLRLDAYHRNVLIGGLDDVSAEELGALTGQAHAAGRYYTLELPGAGEVLYASTSLLSVICTTNVGASYTQSGELDPALLRRFQRTLFLEYPEAADILPVYRQACAPAAEVAYSLEVVTRSSTTADGQLLERPMNIGVTLNYLAEVQDLLDVGIPLREALEAALLVTVVPFCCAVNQAGMPDDASINMLKVKLQAECQQRKVA</sequence>
<dbReference type="AlphaFoldDB" id="H8H2F3"/>
<evidence type="ECO:0000259" key="1">
    <source>
        <dbReference type="SMART" id="SM00382"/>
    </source>
</evidence>
<dbReference type="GO" id="GO:0016887">
    <property type="term" value="F:ATP hydrolysis activity"/>
    <property type="evidence" value="ECO:0007669"/>
    <property type="project" value="InterPro"/>
</dbReference>